<dbReference type="EMBL" id="PUIB01000015">
    <property type="protein sequence ID" value="PQO35448.1"/>
    <property type="molecule type" value="Genomic_DNA"/>
</dbReference>
<protein>
    <recommendedName>
        <fullName evidence="2">ATP-grasp domain-containing protein</fullName>
    </recommendedName>
</protein>
<evidence type="ECO:0000259" key="2">
    <source>
        <dbReference type="PROSITE" id="PS50975"/>
    </source>
</evidence>
<keyword evidence="1" id="KW-0067">ATP-binding</keyword>
<dbReference type="InterPro" id="IPR003806">
    <property type="entry name" value="ATP-grasp_PylC-type"/>
</dbReference>
<name>A0A2S8FTD8_9BACT</name>
<organism evidence="3 4">
    <name type="scientific">Blastopirellula marina</name>
    <dbReference type="NCBI Taxonomy" id="124"/>
    <lineage>
        <taxon>Bacteria</taxon>
        <taxon>Pseudomonadati</taxon>
        <taxon>Planctomycetota</taxon>
        <taxon>Planctomycetia</taxon>
        <taxon>Pirellulales</taxon>
        <taxon>Pirellulaceae</taxon>
        <taxon>Blastopirellula</taxon>
    </lineage>
</organism>
<proteinExistence type="predicted"/>
<evidence type="ECO:0000313" key="4">
    <source>
        <dbReference type="Proteomes" id="UP000239388"/>
    </source>
</evidence>
<dbReference type="PROSITE" id="PS50975">
    <property type="entry name" value="ATP_GRASP"/>
    <property type="match status" value="1"/>
</dbReference>
<dbReference type="InterPro" id="IPR011761">
    <property type="entry name" value="ATP-grasp"/>
</dbReference>
<dbReference type="SUPFAM" id="SSF56059">
    <property type="entry name" value="Glutathione synthetase ATP-binding domain-like"/>
    <property type="match status" value="1"/>
</dbReference>
<dbReference type="AlphaFoldDB" id="A0A2S8FTD8"/>
<accession>A0A2S8FTD8</accession>
<keyword evidence="1" id="KW-0547">Nucleotide-binding</keyword>
<dbReference type="GO" id="GO:0005524">
    <property type="term" value="F:ATP binding"/>
    <property type="evidence" value="ECO:0007669"/>
    <property type="project" value="UniProtKB-UniRule"/>
</dbReference>
<evidence type="ECO:0000256" key="1">
    <source>
        <dbReference type="PROSITE-ProRule" id="PRU00409"/>
    </source>
</evidence>
<dbReference type="Pfam" id="PF02655">
    <property type="entry name" value="ATP-grasp_3"/>
    <property type="match status" value="1"/>
</dbReference>
<comment type="caution">
    <text evidence="3">The sequence shown here is derived from an EMBL/GenBank/DDBJ whole genome shotgun (WGS) entry which is preliminary data.</text>
</comment>
<dbReference type="RefSeq" id="WP_105354873.1">
    <property type="nucleotide sequence ID" value="NZ_PUIB01000015.1"/>
</dbReference>
<sequence length="372" mass="40416">MTHPSQVLKIAVVGCSCRAAVACLRRSGIEALAADQFADADLRELAPATQLARYPDDIPDWLAATDATHWMYVGGLENHPEIVAAAAEIRPLLGVPSPALPAIRDPLLLQETLRSAGFLFPETSLQPPHAGHWLIKPRRSAGGLQIRSFQHPTADEEVVYQRLLTGRSYGAAFAATNAQAQFLGASRQLFGRKWGAPQPFQYAGSIGPISLSPSHADALQSLADHLVVSTELRGLFGVDFLQHGDQLWPLEINPRFTAAMELLPVDVMRRHLAAWLPEYDLDDESFDTRCPRGKLFVYAPCDFVWTERMAGAVRRALNELLLDLADIPLPNTPIPQSAPILTLLAAGSDVGGIAAQLRRGARKVRELAAAAN</sequence>
<gene>
    <name evidence="3" type="ORF">C5Y98_13890</name>
</gene>
<dbReference type="GO" id="GO:0046872">
    <property type="term" value="F:metal ion binding"/>
    <property type="evidence" value="ECO:0007669"/>
    <property type="project" value="InterPro"/>
</dbReference>
<reference evidence="3 4" key="1">
    <citation type="submission" date="2018-02" db="EMBL/GenBank/DDBJ databases">
        <title>Comparative genomes isolates from brazilian mangrove.</title>
        <authorList>
            <person name="Araujo J.E."/>
            <person name="Taketani R.G."/>
            <person name="Silva M.C.P."/>
            <person name="Loureco M.V."/>
            <person name="Andreote F.D."/>
        </authorList>
    </citation>
    <scope>NUCLEOTIDE SEQUENCE [LARGE SCALE GENOMIC DNA]</scope>
    <source>
        <strain evidence="3 4">NAP PRIS-MGV</strain>
    </source>
</reference>
<evidence type="ECO:0000313" key="3">
    <source>
        <dbReference type="EMBL" id="PQO35448.1"/>
    </source>
</evidence>
<dbReference type="OrthoDB" id="1804072at2"/>
<dbReference type="Proteomes" id="UP000239388">
    <property type="component" value="Unassembled WGS sequence"/>
</dbReference>
<dbReference type="Gene3D" id="3.30.470.20">
    <property type="entry name" value="ATP-grasp fold, B domain"/>
    <property type="match status" value="1"/>
</dbReference>
<feature type="domain" description="ATP-grasp" evidence="2">
    <location>
        <begin position="87"/>
        <end position="281"/>
    </location>
</feature>